<dbReference type="PANTHER" id="PTHR28037:SF1">
    <property type="entry name" value="ALCOHOL O-ACETYLTRANSFERASE 1-RELATED"/>
    <property type="match status" value="1"/>
</dbReference>
<dbReference type="AlphaFoldDB" id="A0A4U0XY25"/>
<dbReference type="InterPro" id="IPR010828">
    <property type="entry name" value="Atf2/Sli1-like"/>
</dbReference>
<dbReference type="STRING" id="329884.A0A4U0XY25"/>
<comment type="caution">
    <text evidence="2">The sequence shown here is derived from an EMBL/GenBank/DDBJ whole genome shotgun (WGS) entry which is preliminary data.</text>
</comment>
<dbReference type="Proteomes" id="UP000309340">
    <property type="component" value="Unassembled WGS sequence"/>
</dbReference>
<protein>
    <submittedName>
        <fullName evidence="2">Uncharacterized protein</fullName>
    </submittedName>
</protein>
<proteinExistence type="predicted"/>
<dbReference type="OrthoDB" id="2150604at2759"/>
<organism evidence="2 3">
    <name type="scientific">Friedmanniomyces simplex</name>
    <dbReference type="NCBI Taxonomy" id="329884"/>
    <lineage>
        <taxon>Eukaryota</taxon>
        <taxon>Fungi</taxon>
        <taxon>Dikarya</taxon>
        <taxon>Ascomycota</taxon>
        <taxon>Pezizomycotina</taxon>
        <taxon>Dothideomycetes</taxon>
        <taxon>Dothideomycetidae</taxon>
        <taxon>Mycosphaerellales</taxon>
        <taxon>Teratosphaeriaceae</taxon>
        <taxon>Friedmanniomyces</taxon>
    </lineage>
</organism>
<dbReference type="Pfam" id="PF07247">
    <property type="entry name" value="AATase"/>
    <property type="match status" value="1"/>
</dbReference>
<keyword evidence="3" id="KW-1185">Reference proteome</keyword>
<feature type="compositionally biased region" description="Polar residues" evidence="1">
    <location>
        <begin position="1"/>
        <end position="21"/>
    </location>
</feature>
<reference evidence="2 3" key="1">
    <citation type="submission" date="2017-03" db="EMBL/GenBank/DDBJ databases">
        <title>Genomes of endolithic fungi from Antarctica.</title>
        <authorList>
            <person name="Coleine C."/>
            <person name="Masonjones S."/>
            <person name="Stajich J.E."/>
        </authorList>
    </citation>
    <scope>NUCLEOTIDE SEQUENCE [LARGE SCALE GENOMIC DNA]</scope>
    <source>
        <strain evidence="2 3">CCFEE 5184</strain>
    </source>
</reference>
<gene>
    <name evidence="2" type="ORF">B0A55_01284</name>
</gene>
<name>A0A4U0XY25_9PEZI</name>
<dbReference type="InterPro" id="IPR052058">
    <property type="entry name" value="Alcohol_O-acetyltransferase"/>
</dbReference>
<dbReference type="EMBL" id="NAJQ01000027">
    <property type="protein sequence ID" value="TKA82720.1"/>
    <property type="molecule type" value="Genomic_DNA"/>
</dbReference>
<dbReference type="PANTHER" id="PTHR28037">
    <property type="entry name" value="ALCOHOL O-ACETYLTRANSFERASE 1-RELATED"/>
    <property type="match status" value="1"/>
</dbReference>
<evidence type="ECO:0000256" key="1">
    <source>
        <dbReference type="SAM" id="MobiDB-lite"/>
    </source>
</evidence>
<accession>A0A4U0XY25</accession>
<evidence type="ECO:0000313" key="3">
    <source>
        <dbReference type="Proteomes" id="UP000309340"/>
    </source>
</evidence>
<sequence>MANYVSATSETINISSQQQQDHVLPPPLTLTEEDWMTARRLTERLSEASSTLADQPVALLKYLSNFRDWTLRQVAKPANGSFEVSNVGVFDYATSPKSSPSQTTRPKWTLHNMLFSQSANALGDPFNVNVASTKGGPLAIVLTWWPGMLGVEDEEMLVEEICEGLVEQMAHF</sequence>
<feature type="region of interest" description="Disordered" evidence="1">
    <location>
        <begin position="1"/>
        <end position="24"/>
    </location>
</feature>
<evidence type="ECO:0000313" key="2">
    <source>
        <dbReference type="EMBL" id="TKA82720.1"/>
    </source>
</evidence>